<sequence>ILIIVRIALGLSHSSVDEAVSTMRGAEANSQSTVTGTMGTVLDISPDNQPRPGDV</sequence>
<dbReference type="EMBL" id="JAYKXP010000021">
    <property type="protein sequence ID" value="KAK7047064.1"/>
    <property type="molecule type" value="Genomic_DNA"/>
</dbReference>
<keyword evidence="3" id="KW-1185">Reference proteome</keyword>
<proteinExistence type="predicted"/>
<evidence type="ECO:0000313" key="1">
    <source>
        <dbReference type="EMBL" id="KAK7037339.1"/>
    </source>
</evidence>
<name>A0AAW0D6Z1_9AGAR</name>
<evidence type="ECO:0000313" key="3">
    <source>
        <dbReference type="Proteomes" id="UP001383192"/>
    </source>
</evidence>
<reference evidence="2 3" key="1">
    <citation type="submission" date="2024-01" db="EMBL/GenBank/DDBJ databases">
        <title>A draft genome for a cacao thread blight-causing isolate of Paramarasmius palmivorus.</title>
        <authorList>
            <person name="Baruah I.K."/>
            <person name="Bukari Y."/>
            <person name="Amoako-Attah I."/>
            <person name="Meinhardt L.W."/>
            <person name="Bailey B.A."/>
            <person name="Cohen S.P."/>
        </authorList>
    </citation>
    <scope>NUCLEOTIDE SEQUENCE [LARGE SCALE GENOMIC DNA]</scope>
    <source>
        <strain evidence="2 3">GH-12</strain>
    </source>
</reference>
<evidence type="ECO:0000313" key="2">
    <source>
        <dbReference type="EMBL" id="KAK7047064.1"/>
    </source>
</evidence>
<accession>A0AAW0D6Z1</accession>
<protein>
    <submittedName>
        <fullName evidence="2">Uncharacterized protein</fullName>
    </submittedName>
</protein>
<feature type="non-terminal residue" evidence="2">
    <location>
        <position position="1"/>
    </location>
</feature>
<organism evidence="2 3">
    <name type="scientific">Paramarasmius palmivorus</name>
    <dbReference type="NCBI Taxonomy" id="297713"/>
    <lineage>
        <taxon>Eukaryota</taxon>
        <taxon>Fungi</taxon>
        <taxon>Dikarya</taxon>
        <taxon>Basidiomycota</taxon>
        <taxon>Agaricomycotina</taxon>
        <taxon>Agaricomycetes</taxon>
        <taxon>Agaricomycetidae</taxon>
        <taxon>Agaricales</taxon>
        <taxon>Marasmiineae</taxon>
        <taxon>Marasmiaceae</taxon>
        <taxon>Paramarasmius</taxon>
    </lineage>
</organism>
<comment type="caution">
    <text evidence="2">The sequence shown here is derived from an EMBL/GenBank/DDBJ whole genome shotgun (WGS) entry which is preliminary data.</text>
</comment>
<dbReference type="AlphaFoldDB" id="A0AAW0D6Z1"/>
<gene>
    <name evidence="2" type="ORF">VNI00_006724</name>
    <name evidence="1" type="ORF">VNI00_011089</name>
</gene>
<dbReference type="EMBL" id="JAYKXP010000047">
    <property type="protein sequence ID" value="KAK7037339.1"/>
    <property type="molecule type" value="Genomic_DNA"/>
</dbReference>
<dbReference type="Proteomes" id="UP001383192">
    <property type="component" value="Unassembled WGS sequence"/>
</dbReference>